<feature type="compositionally biased region" description="Basic and acidic residues" evidence="10">
    <location>
        <begin position="357"/>
        <end position="369"/>
    </location>
</feature>
<evidence type="ECO:0000256" key="5">
    <source>
        <dbReference type="ARBA" id="ARBA00022927"/>
    </source>
</evidence>
<dbReference type="InterPro" id="IPR028055">
    <property type="entry name" value="YidC/Oxa/ALB_C"/>
</dbReference>
<dbReference type="PANTHER" id="PTHR12428:SF65">
    <property type="entry name" value="CYTOCHROME C OXIDASE ASSEMBLY PROTEIN COX18, MITOCHONDRIAL"/>
    <property type="match status" value="1"/>
</dbReference>
<feature type="transmembrane region" description="Helical" evidence="11">
    <location>
        <begin position="308"/>
        <end position="333"/>
    </location>
</feature>
<evidence type="ECO:0000259" key="12">
    <source>
        <dbReference type="Pfam" id="PF02096"/>
    </source>
</evidence>
<keyword evidence="5" id="KW-0653">Protein transport</keyword>
<keyword evidence="3" id="KW-1003">Cell membrane</keyword>
<comment type="subcellular location">
    <subcellularLocation>
        <location evidence="1">Cell inner membrane</location>
        <topology evidence="1">Multi-pass membrane protein</topology>
    </subcellularLocation>
    <subcellularLocation>
        <location evidence="9">Membrane</location>
        <topology evidence="9">Multi-pass membrane protein</topology>
    </subcellularLocation>
</comment>
<feature type="transmembrane region" description="Helical" evidence="11">
    <location>
        <begin position="20"/>
        <end position="45"/>
    </location>
</feature>
<dbReference type="RefSeq" id="WP_215618008.1">
    <property type="nucleotide sequence ID" value="NZ_JADOER010000005.1"/>
</dbReference>
<keyword evidence="14" id="KW-1185">Reference proteome</keyword>
<evidence type="ECO:0000313" key="13">
    <source>
        <dbReference type="EMBL" id="MBT9312107.1"/>
    </source>
</evidence>
<feature type="domain" description="Membrane insertase YidC/Oxa/ALB C-terminal" evidence="12">
    <location>
        <begin position="27"/>
        <end position="342"/>
    </location>
</feature>
<evidence type="ECO:0000313" key="14">
    <source>
        <dbReference type="Proteomes" id="UP001196661"/>
    </source>
</evidence>
<dbReference type="NCBIfam" id="NF002734">
    <property type="entry name" value="PRK02654.1"/>
    <property type="match status" value="1"/>
</dbReference>
<feature type="compositionally biased region" description="Low complexity" evidence="10">
    <location>
        <begin position="399"/>
        <end position="409"/>
    </location>
</feature>
<evidence type="ECO:0000256" key="2">
    <source>
        <dbReference type="ARBA" id="ARBA00022448"/>
    </source>
</evidence>
<reference evidence="13 14" key="1">
    <citation type="journal article" date="2021" name="Mar. Drugs">
        <title>Genome Reduction and Secondary Metabolism of the Marine Sponge-Associated Cyanobacterium Leptothoe.</title>
        <authorList>
            <person name="Konstantinou D."/>
            <person name="Popin R.V."/>
            <person name="Fewer D.P."/>
            <person name="Sivonen K."/>
            <person name="Gkelis S."/>
        </authorList>
    </citation>
    <scope>NUCLEOTIDE SEQUENCE [LARGE SCALE GENOMIC DNA]</scope>
    <source>
        <strain evidence="13 14">TAU-MAC 1615</strain>
    </source>
</reference>
<evidence type="ECO:0000256" key="1">
    <source>
        <dbReference type="ARBA" id="ARBA00004429"/>
    </source>
</evidence>
<gene>
    <name evidence="13" type="primary">yidC</name>
    <name evidence="13" type="ORF">IXB28_07810</name>
</gene>
<feature type="transmembrane region" description="Helical" evidence="11">
    <location>
        <begin position="267"/>
        <end position="288"/>
    </location>
</feature>
<evidence type="ECO:0000256" key="8">
    <source>
        <dbReference type="ARBA" id="ARBA00023186"/>
    </source>
</evidence>
<protein>
    <submittedName>
        <fullName evidence="13">Membrane protein insertase YidC</fullName>
    </submittedName>
</protein>
<dbReference type="Proteomes" id="UP001196661">
    <property type="component" value="Unassembled WGS sequence"/>
</dbReference>
<evidence type="ECO:0000256" key="11">
    <source>
        <dbReference type="SAM" id="Phobius"/>
    </source>
</evidence>
<keyword evidence="8" id="KW-0143">Chaperone</keyword>
<keyword evidence="2" id="KW-0813">Transport</keyword>
<comment type="caution">
    <text evidence="13">The sequence shown here is derived from an EMBL/GenBank/DDBJ whole genome shotgun (WGS) entry which is preliminary data.</text>
</comment>
<dbReference type="InterPro" id="IPR001708">
    <property type="entry name" value="YidC/ALB3/OXA1/COX18"/>
</dbReference>
<feature type="region of interest" description="Disordered" evidence="10">
    <location>
        <begin position="355"/>
        <end position="429"/>
    </location>
</feature>
<sequence>MDFGIGFLTNNIMLPILDFFYGIVPSYGLAIVALTLLIRFALYPLNAGSIRNMRRMKITQPLMQKKVKEIQERYKDDPAKLQSEMSGVYKEFGNPLAGCFPVVLQMPILFALFATLRGSPFADITYPVNLQILPQDAIEQVQPQAFSTKPSSLYVADGEHFPVSAFLPAGNRIAVGSTAAVRLQTTDGDSVQKLADEYAEDPSAFVPQWEVTKGQEFVKIDENGQITALAPGDVTVQAKVKGLAANKGFLFIKELGRIGAMGDDGSIHWDILGMVLFFGISLYANQLLSGQSSSDNPQQETITKLTPVLFSGMFLFFPLPAGVLLYMVLANVFQTAQSFILSKEPLPENIQALVDAQESKTSSEDRDALAFEPGSRKSSAKDGDGQAKSTKTAAKKGGNKANKSSSGRSNRSKGNKKSGGGSKKKVSNR</sequence>
<evidence type="ECO:0000256" key="9">
    <source>
        <dbReference type="RuleBase" id="RU003945"/>
    </source>
</evidence>
<evidence type="ECO:0000256" key="4">
    <source>
        <dbReference type="ARBA" id="ARBA00022692"/>
    </source>
</evidence>
<proteinExistence type="inferred from homology"/>
<evidence type="ECO:0000256" key="10">
    <source>
        <dbReference type="SAM" id="MobiDB-lite"/>
    </source>
</evidence>
<dbReference type="EMBL" id="JADOER010000005">
    <property type="protein sequence ID" value="MBT9312107.1"/>
    <property type="molecule type" value="Genomic_DNA"/>
</dbReference>
<keyword evidence="6 11" id="KW-1133">Transmembrane helix</keyword>
<feature type="compositionally biased region" description="Basic residues" evidence="10">
    <location>
        <begin position="410"/>
        <end position="429"/>
    </location>
</feature>
<dbReference type="InterPro" id="IPR047196">
    <property type="entry name" value="YidC_ALB_C"/>
</dbReference>
<dbReference type="Pfam" id="PF02096">
    <property type="entry name" value="60KD_IMP"/>
    <property type="match status" value="1"/>
</dbReference>
<dbReference type="CDD" id="cd20070">
    <property type="entry name" value="5TM_YidC_Alb3"/>
    <property type="match status" value="1"/>
</dbReference>
<evidence type="ECO:0000256" key="3">
    <source>
        <dbReference type="ARBA" id="ARBA00022475"/>
    </source>
</evidence>
<organism evidence="13 14">
    <name type="scientific">Leptothoe kymatousa TAU-MAC 1615</name>
    <dbReference type="NCBI Taxonomy" id="2364775"/>
    <lineage>
        <taxon>Bacteria</taxon>
        <taxon>Bacillati</taxon>
        <taxon>Cyanobacteriota</taxon>
        <taxon>Cyanophyceae</taxon>
        <taxon>Nodosilineales</taxon>
        <taxon>Cymatolegaceae</taxon>
        <taxon>Leptothoe</taxon>
        <taxon>Leptothoe kymatousa</taxon>
    </lineage>
</organism>
<keyword evidence="4 9" id="KW-0812">Transmembrane</keyword>
<comment type="similarity">
    <text evidence="9">Belongs to the OXA1/ALB3/YidC family.</text>
</comment>
<dbReference type="PANTHER" id="PTHR12428">
    <property type="entry name" value="OXA1"/>
    <property type="match status" value="1"/>
</dbReference>
<keyword evidence="7 11" id="KW-0472">Membrane</keyword>
<evidence type="ECO:0000256" key="6">
    <source>
        <dbReference type="ARBA" id="ARBA00022989"/>
    </source>
</evidence>
<evidence type="ECO:0000256" key="7">
    <source>
        <dbReference type="ARBA" id="ARBA00023136"/>
    </source>
</evidence>
<accession>A0ABS5Y2R2</accession>
<dbReference type="NCBIfam" id="TIGR03592">
    <property type="entry name" value="yidC_oxa1_cterm"/>
    <property type="match status" value="1"/>
</dbReference>
<name>A0ABS5Y2R2_9CYAN</name>